<dbReference type="EMBL" id="CAXAMM010014005">
    <property type="protein sequence ID" value="CAK9032759.1"/>
    <property type="molecule type" value="Genomic_DNA"/>
</dbReference>
<keyword evidence="2" id="KW-1185">Reference proteome</keyword>
<name>A0ABP0L0Z0_9DINO</name>
<evidence type="ECO:0000313" key="2">
    <source>
        <dbReference type="Proteomes" id="UP001642464"/>
    </source>
</evidence>
<dbReference type="Proteomes" id="UP001642464">
    <property type="component" value="Unassembled WGS sequence"/>
</dbReference>
<protein>
    <submittedName>
        <fullName evidence="1">Uncharacterized protein</fullName>
    </submittedName>
</protein>
<reference evidence="1 2" key="1">
    <citation type="submission" date="2024-02" db="EMBL/GenBank/DDBJ databases">
        <authorList>
            <person name="Chen Y."/>
            <person name="Shah S."/>
            <person name="Dougan E. K."/>
            <person name="Thang M."/>
            <person name="Chan C."/>
        </authorList>
    </citation>
    <scope>NUCLEOTIDE SEQUENCE [LARGE SCALE GENOMIC DNA]</scope>
</reference>
<organism evidence="1 2">
    <name type="scientific">Durusdinium trenchii</name>
    <dbReference type="NCBI Taxonomy" id="1381693"/>
    <lineage>
        <taxon>Eukaryota</taxon>
        <taxon>Sar</taxon>
        <taxon>Alveolata</taxon>
        <taxon>Dinophyceae</taxon>
        <taxon>Suessiales</taxon>
        <taxon>Symbiodiniaceae</taxon>
        <taxon>Durusdinium</taxon>
    </lineage>
</organism>
<sequence length="725" mass="76439">MADSELSAVAGRDGLSVSVPGGTSASVQEVLWTMDAQPVQEGVFLKDINATVTGGANVTVDAGTPAGVGNILLKVDWTGLELSIGEVGHTFYRENSQPDQSVGQFGIFSTGDLTIGGRGLFNSAAADSWFDLNTSGDLYYRQSTGDRAPEISFGDISLGVGFSDGAGGLGQGTLGIDSNGIFMDAPFMDFDLFFDLYITPNTTSGVVFDSVAREPTLQLGWEGGIQSTFATTGVRTLRIGGGGIGYGSSTDASIDPTTPGATYFNHSGQYAARSEGLNVTVQWDYDDDFRFILGQAAGERARADFFQWERMGEGTANAADYDFRMPLILDAIGPGRGAGGICFGGSIPTAGSPTSGSCTGDFGGSFENVAPKDSAMAVVIRDGRLHAYNSRVSIVETVSSTPTVFDTFDWSLLYTFGKLDANLYFYPDADQGEGQLRSDVLLAIQSPGYWEAAQDNFAAIELAGNAGDPLYDPRVRWATNTHFMIADTDINNVAPASATPAQLAARESFGIGIINADLLWRVDDFLVQLVGEAASDVVTPGDPGYYPSNANFPGLWFSTTNLAQYRFRGLFGGGDLQDLSDPVRISLLDVNLVTDNFIFVLGPPREPGASYVAFDALLSFDGVNRGGTSVSLAEPSSPTASFTVGDISGDIMWTDGRVELKSSNAPGQTKPSLSINNNILIGTSYPGLIADPLVGNVKLGNDVLGQMVIPSGQIYSNITLTPQSP</sequence>
<evidence type="ECO:0000313" key="1">
    <source>
        <dbReference type="EMBL" id="CAK9032759.1"/>
    </source>
</evidence>
<gene>
    <name evidence="1" type="ORF">SCF082_LOCUS20191</name>
</gene>
<proteinExistence type="predicted"/>
<accession>A0ABP0L0Z0</accession>
<comment type="caution">
    <text evidence="1">The sequence shown here is derived from an EMBL/GenBank/DDBJ whole genome shotgun (WGS) entry which is preliminary data.</text>
</comment>